<evidence type="ECO:0000259" key="5">
    <source>
        <dbReference type="Pfam" id="PF13657"/>
    </source>
</evidence>
<dbReference type="GO" id="GO:0004674">
    <property type="term" value="F:protein serine/threonine kinase activity"/>
    <property type="evidence" value="ECO:0007669"/>
    <property type="project" value="UniProtKB-EC"/>
</dbReference>
<dbReference type="InterPro" id="IPR017508">
    <property type="entry name" value="HipA_N1"/>
</dbReference>
<keyword evidence="3 6" id="KW-0418">Kinase</keyword>
<dbReference type="InterPro" id="IPR052028">
    <property type="entry name" value="HipA_Ser/Thr_kinase"/>
</dbReference>
<dbReference type="PANTHER" id="PTHR37419:SF1">
    <property type="entry name" value="SERINE_THREONINE-PROTEIN KINASE TOXIN HIPA"/>
    <property type="match status" value="1"/>
</dbReference>
<dbReference type="Pfam" id="PF13657">
    <property type="entry name" value="Couple_hipA"/>
    <property type="match status" value="1"/>
</dbReference>
<sequence length="427" mass="47410">MSKELIVFLSGRPVGRVTQNERGKLEFVYDAAWRETRGSYPLSLSMPLAALEHPHESIEAYIWGLLPDNELVLARWAKNFQVSARNAFALISQVGEDCAGAVQFVRSERVEAVLEAGGDDIAWLDEAGIAERMRALKSDHSAWRRAGDVGQFSLAGAQPKTALLLQDGRWGVPSGRIPTTHILKPPGHDFDGHAENEHFCLALARALGLPAATSSVVRFGDEVAFVTERYDRQVTARGVIRVHQEDMCQAAGILPTMKYENEGGPGVRRIVELLRQSSSEADEDVWTFVNAIAFNWLIAGTDAHAKNYSMLIAGGGQARLAPLYDVASILPYDDFDPMRIKLAMKIGGKYRLREISMRNWEKLCEEVALDPVEAFGRIREMAGRLPGEAMKVRDRMQAAGMNHRLVDRLTECLKINSWKCAELLTNP</sequence>
<keyword evidence="2 6" id="KW-0808">Transferase</keyword>
<reference evidence="6 7" key="1">
    <citation type="submission" date="2020-08" db="EMBL/GenBank/DDBJ databases">
        <title>Genomic Encyclopedia of Type Strains, Phase IV (KMG-IV): sequencing the most valuable type-strain genomes for metagenomic binning, comparative biology and taxonomic classification.</title>
        <authorList>
            <person name="Goeker M."/>
        </authorList>
    </citation>
    <scope>NUCLEOTIDE SEQUENCE [LARGE SCALE GENOMIC DNA]</scope>
    <source>
        <strain evidence="6 7">DSM 27568</strain>
    </source>
</reference>
<evidence type="ECO:0000313" key="6">
    <source>
        <dbReference type="EMBL" id="MBB3941441.1"/>
    </source>
</evidence>
<evidence type="ECO:0000256" key="3">
    <source>
        <dbReference type="ARBA" id="ARBA00022777"/>
    </source>
</evidence>
<accession>A0A7W6C8B9</accession>
<dbReference type="AlphaFoldDB" id="A0A7W6C8B9"/>
<comment type="similarity">
    <text evidence="1">Belongs to the HipA Ser/Thr kinase family.</text>
</comment>
<feature type="domain" description="HipA-like C-terminal" evidence="4">
    <location>
        <begin position="152"/>
        <end position="385"/>
    </location>
</feature>
<dbReference type="CDD" id="cd17808">
    <property type="entry name" value="HipA_Ec_like"/>
    <property type="match status" value="1"/>
</dbReference>
<dbReference type="NCBIfam" id="TIGR03071">
    <property type="entry name" value="couple_hipA"/>
    <property type="match status" value="1"/>
</dbReference>
<name>A0A7W6C8B9_9SPHN</name>
<dbReference type="InterPro" id="IPR012893">
    <property type="entry name" value="HipA-like_C"/>
</dbReference>
<dbReference type="Proteomes" id="UP000561459">
    <property type="component" value="Unassembled WGS sequence"/>
</dbReference>
<evidence type="ECO:0000313" key="7">
    <source>
        <dbReference type="Proteomes" id="UP000561459"/>
    </source>
</evidence>
<dbReference type="EC" id="2.7.11.1" evidence="6"/>
<feature type="domain" description="HipA N-terminal subdomain 1" evidence="5">
    <location>
        <begin position="5"/>
        <end position="104"/>
    </location>
</feature>
<gene>
    <name evidence="6" type="ORF">GGR39_003118</name>
</gene>
<comment type="caution">
    <text evidence="6">The sequence shown here is derived from an EMBL/GenBank/DDBJ whole genome shotgun (WGS) entry which is preliminary data.</text>
</comment>
<dbReference type="EMBL" id="JACIDY010000009">
    <property type="protein sequence ID" value="MBB3941441.1"/>
    <property type="molecule type" value="Genomic_DNA"/>
</dbReference>
<evidence type="ECO:0000256" key="1">
    <source>
        <dbReference type="ARBA" id="ARBA00010164"/>
    </source>
</evidence>
<dbReference type="GO" id="GO:0005829">
    <property type="term" value="C:cytosol"/>
    <property type="evidence" value="ECO:0007669"/>
    <property type="project" value="TreeGrafter"/>
</dbReference>
<organism evidence="6 7">
    <name type="scientific">Novosphingobium fluoreni</name>
    <dbReference type="NCBI Taxonomy" id="1391222"/>
    <lineage>
        <taxon>Bacteria</taxon>
        <taxon>Pseudomonadati</taxon>
        <taxon>Pseudomonadota</taxon>
        <taxon>Alphaproteobacteria</taxon>
        <taxon>Sphingomonadales</taxon>
        <taxon>Sphingomonadaceae</taxon>
        <taxon>Novosphingobium</taxon>
    </lineage>
</organism>
<dbReference type="PANTHER" id="PTHR37419">
    <property type="entry name" value="SERINE/THREONINE-PROTEIN KINASE TOXIN HIPA"/>
    <property type="match status" value="1"/>
</dbReference>
<dbReference type="RefSeq" id="WP_183618290.1">
    <property type="nucleotide sequence ID" value="NZ_JACIDY010000009.1"/>
</dbReference>
<dbReference type="Pfam" id="PF07804">
    <property type="entry name" value="HipA_C"/>
    <property type="match status" value="1"/>
</dbReference>
<protein>
    <submittedName>
        <fullName evidence="6">Serine/threonine-protein kinase HipA</fullName>
        <ecNumber evidence="6">2.7.11.1</ecNumber>
    </submittedName>
</protein>
<proteinExistence type="inferred from homology"/>
<dbReference type="Gene3D" id="1.10.1070.20">
    <property type="match status" value="1"/>
</dbReference>
<evidence type="ECO:0000259" key="4">
    <source>
        <dbReference type="Pfam" id="PF07804"/>
    </source>
</evidence>
<evidence type="ECO:0000256" key="2">
    <source>
        <dbReference type="ARBA" id="ARBA00022679"/>
    </source>
</evidence>
<keyword evidence="7" id="KW-1185">Reference proteome</keyword>